<comment type="caution">
    <text evidence="1">The sequence shown here is derived from an EMBL/GenBank/DDBJ whole genome shotgun (WGS) entry which is preliminary data.</text>
</comment>
<reference evidence="2" key="1">
    <citation type="journal article" date="2022" name="Nat. Commun.">
        <title>Chromosome evolution and the genetic basis of agronomically important traits in greater yam.</title>
        <authorList>
            <person name="Bredeson J.V."/>
            <person name="Lyons J.B."/>
            <person name="Oniyinde I.O."/>
            <person name="Okereke N.R."/>
            <person name="Kolade O."/>
            <person name="Nnabue I."/>
            <person name="Nwadili C.O."/>
            <person name="Hribova E."/>
            <person name="Parker M."/>
            <person name="Nwogha J."/>
            <person name="Shu S."/>
            <person name="Carlson J."/>
            <person name="Kariba R."/>
            <person name="Muthemba S."/>
            <person name="Knop K."/>
            <person name="Barton G.J."/>
            <person name="Sherwood A.V."/>
            <person name="Lopez-Montes A."/>
            <person name="Asiedu R."/>
            <person name="Jamnadass R."/>
            <person name="Muchugi A."/>
            <person name="Goodstein D."/>
            <person name="Egesi C.N."/>
            <person name="Featherston J."/>
            <person name="Asfaw A."/>
            <person name="Simpson G.G."/>
            <person name="Dolezel J."/>
            <person name="Hendre P.S."/>
            <person name="Van Deynze A."/>
            <person name="Kumar P.L."/>
            <person name="Obidiegwu J.E."/>
            <person name="Bhattacharjee R."/>
            <person name="Rokhsar D.S."/>
        </authorList>
    </citation>
    <scope>NUCLEOTIDE SEQUENCE [LARGE SCALE GENOMIC DNA]</scope>
    <source>
        <strain evidence="2">cv. TDa95/00328</strain>
    </source>
</reference>
<dbReference type="Proteomes" id="UP000827976">
    <property type="component" value="Chromosome 11"/>
</dbReference>
<accession>A0ACB7V7H8</accession>
<dbReference type="EMBL" id="CM037021">
    <property type="protein sequence ID" value="KAH7669450.1"/>
    <property type="molecule type" value="Genomic_DNA"/>
</dbReference>
<sequence>MGGAMYMLLLLVILVLAELISRSSCTACIESERMALLDFKKHIQDPDNKLSSWVMGQDCCSWEGVHCDNLTGNIVGLQLRGPEPRSYESFSLHYLQLRGEISPSLLHLRHLNHLDLSANFFDGASIPSFIGQFKELRYLNLSHAHFGGLIPASFGNLSSLHTLDLSNNDGVYVDDSAHQWLSHLTLLQHLDVSGVHFFSNSSSSLFLALNKLPAIKEIRLSECWLESIPLFIPHLNFSSLSILDLSYNSINFSVPSFLFNLKSLQFLDLRGNYFDNIGHDYQWLSNLTSLQYLDMSGINLSSMSSNLFLALNYKLPSINELHLSGCELEKLPLSIPHLNFSSLSVLDLSSNHINFSGISWLFNIKSLQSLDISHNDLNLLTIPMGPPPKVSASSINSNYKSQPSDLSIPESMGSLCSLQTLGLSYLSINKRLVELEGGFSGCLKNSLTHLHLSSTELKGDIPDWIGDIKNLKVLDLSYNSLSGSVPSSLASLSFLEVLLLHDNQLTGTLPKEFGNLAQLGYLDLSYNQLTGTLPKEFGNLAQLGYLDLSHNQLGGAISEEHFTQLAKLETLDMSSNSLVFNVSATCIPPFLLNQLRIRSCSVGPEFPTWLQTQHKLKSLDMSQNRISSTVPNWFWNLTTHNLVSLDLSFNQIQGMIPKFLTFTHMVNLDLSSNLFSGPLPYLRMNSPFIFNIDLSNNSFSGPIPQVILNNSFSHILISMNKLNGIIPEWLCQMKVGGIDFSKNHLSGELLDCWSNSTTLSNINLAYNDISGAIPESISHLSKLKILLLNHNKMSGELPDSLKNCSQFVTLDLRRNNFTGSIPAWIGEHLPYLAALLLNSNAFVNHIPQEISQLQYLRILDLSSNNLSGPIPKSLNNLTAMQMLPETTHWILDVIQYRETMSLSFRGREDEYNEYHLEYLNYIDLSNNELSGNIPEELSSLYGLQSLNLSRNTLEGEIPVKLGRMQQLELLDLSRNKLSGSIPATLSNLTFLDHFNVSYNNLSGIIPSGNQFNTFDDSSIYIGNHLCGYPLSDNCTKDGEIINKELSDGKDEDDEMLWVYIGSLSGFAVGFWTVFGVLAFKKSWRHAYFRCMDNMYDIVNIYIAVSFAGIRIKSLQYLDLRGNYFDNIGHDYQWLSNLTSLQHLDMSGVNLSSMSSSLFLTLNKLPSINELHLSGCELEKLPLSIPHLNFSSLSVLDLSSNHINFSGISWFFNIKSLQSLNLNYNNMYHPPMVPSPEVSSTSTFYPSQPSEISIPESMGSLCSLQTLDLSYLRINKRLVELEGRFSGCLKNSLTHLYLRDAPLKGDIPDWIGDIKNLKLLDLSANSLSGSVPSSLASLSFLEELLLDDNQLTGTLPKELGNLAQLTHLDFSNNQLSGAISEEHFTQLVKLETLDMSSNLLAFNVSANWVPPFILNELVIRSCSVGPEFPKWLETQHKLNTLDMSHNRISSTLPDWFWNLTTHNLVDLDLSFNQIQGMLPKFLTFTHMENLDLSSNLFSGPLPNLHMKSPIISDIDLSNNSFSGPIPRIIVNNTFSSDLYITISMNKLNGSVPEWLCQMKDIGGIDFSKNHLSGELPDCWSNSSMLSDINLAYNDISGAIPGSISHLCKLNSLLLNDNKMSGELPDTLKNCSQLVTLNLRRNNFTGSIPAWVGECLPYLTVLMLNSNAFVNHIPQEISQLQYLQILDLSSNNLSGPIPKSLSKLSAMQMLPETYCWIPNVIMNRETLSLSFRGREDEYNHYHIGYLIYIDLSNNELSGNIPEELAGLYGLQSLNLSGNSLEGEIPDKLGRMQLLESLDLSRNKLSGGIPATLSNLTFLNHFNVSYNNLSGRIPLGNQFNTFNDSSIYIGNHLCGYPLNDNCTKNGGIINKELSDGKDEDDGMLWVYIGSLSGFAVGFWTIWGVLIFKKKWRHAYFYCIYNTYNKLYVYIAVSFAKMRIKMMTVNQ</sequence>
<protein>
    <submittedName>
        <fullName evidence="1">Leucine-rich repeat protein</fullName>
    </submittedName>
</protein>
<evidence type="ECO:0000313" key="2">
    <source>
        <dbReference type="Proteomes" id="UP000827976"/>
    </source>
</evidence>
<keyword evidence="2" id="KW-1185">Reference proteome</keyword>
<proteinExistence type="predicted"/>
<name>A0ACB7V7H8_DIOAL</name>
<evidence type="ECO:0000313" key="1">
    <source>
        <dbReference type="EMBL" id="KAH7669450.1"/>
    </source>
</evidence>
<organism evidence="1 2">
    <name type="scientific">Dioscorea alata</name>
    <name type="common">Purple yam</name>
    <dbReference type="NCBI Taxonomy" id="55571"/>
    <lineage>
        <taxon>Eukaryota</taxon>
        <taxon>Viridiplantae</taxon>
        <taxon>Streptophyta</taxon>
        <taxon>Embryophyta</taxon>
        <taxon>Tracheophyta</taxon>
        <taxon>Spermatophyta</taxon>
        <taxon>Magnoliopsida</taxon>
        <taxon>Liliopsida</taxon>
        <taxon>Dioscoreales</taxon>
        <taxon>Dioscoreaceae</taxon>
        <taxon>Dioscorea</taxon>
    </lineage>
</organism>
<gene>
    <name evidence="1" type="ORF">IHE45_11G078600</name>
</gene>